<keyword evidence="2" id="KW-1185">Reference proteome</keyword>
<dbReference type="Proteomes" id="UP000479000">
    <property type="component" value="Unassembled WGS sequence"/>
</dbReference>
<gene>
    <name evidence="1" type="ORF">NTEN_LOCUS8361</name>
</gene>
<dbReference type="AlphaFoldDB" id="A0A6H5GGB9"/>
<organism evidence="1 2">
    <name type="scientific">Nesidiocoris tenuis</name>
    <dbReference type="NCBI Taxonomy" id="355587"/>
    <lineage>
        <taxon>Eukaryota</taxon>
        <taxon>Metazoa</taxon>
        <taxon>Ecdysozoa</taxon>
        <taxon>Arthropoda</taxon>
        <taxon>Hexapoda</taxon>
        <taxon>Insecta</taxon>
        <taxon>Pterygota</taxon>
        <taxon>Neoptera</taxon>
        <taxon>Paraneoptera</taxon>
        <taxon>Hemiptera</taxon>
        <taxon>Heteroptera</taxon>
        <taxon>Panheteroptera</taxon>
        <taxon>Cimicomorpha</taxon>
        <taxon>Miridae</taxon>
        <taxon>Dicyphina</taxon>
        <taxon>Nesidiocoris</taxon>
    </lineage>
</organism>
<protein>
    <submittedName>
        <fullName evidence="1">Uncharacterized protein</fullName>
    </submittedName>
</protein>
<sequence>MDYPLQSNRRKKKTTFAQVLERKNYLITTAAPLILKYHYARLKSFCFTKMMFSSDLQ</sequence>
<name>A0A6H5GGB9_9HEMI</name>
<reference evidence="1 2" key="1">
    <citation type="submission" date="2020-02" db="EMBL/GenBank/DDBJ databases">
        <authorList>
            <person name="Ferguson B K."/>
        </authorList>
    </citation>
    <scope>NUCLEOTIDE SEQUENCE [LARGE SCALE GENOMIC DNA]</scope>
</reference>
<feature type="non-terminal residue" evidence="1">
    <location>
        <position position="57"/>
    </location>
</feature>
<dbReference type="EMBL" id="CADCXU010012655">
    <property type="protein sequence ID" value="CAB0002574.1"/>
    <property type="molecule type" value="Genomic_DNA"/>
</dbReference>
<evidence type="ECO:0000313" key="1">
    <source>
        <dbReference type="EMBL" id="CAB0002574.1"/>
    </source>
</evidence>
<evidence type="ECO:0000313" key="2">
    <source>
        <dbReference type="Proteomes" id="UP000479000"/>
    </source>
</evidence>
<proteinExistence type="predicted"/>
<accession>A0A6H5GGB9</accession>